<dbReference type="Pfam" id="PF01459">
    <property type="entry name" value="Porin_3"/>
    <property type="match status" value="2"/>
</dbReference>
<sequence>MFLCAGDWGSDGGVGGGGELMNMTRLSRSKRKARGSGPSPFSERKATGSGPSPFSEIGRRARDLLTKDYNYDQKFTLSIPSSTGMGLTATGVKKDQIFAGDIGAQYKSENTTINVKVDTYSNISTVISYDVLPGTKAAIRFKVPDHKSGKVQGISTKLSYDLLPGTKAAISFTVPDHKSGKLDVHYLHRHAAINSSIGLNPTPLLEVSAAIGYKDVGIGGEIGFDTASSSFIKCNAGISINKPDFSAALILTDKGQTVKASYVQSVNPVTGTEVAVEMSHKVSRLENSFSIGSVHKVNPLTLIKTRFSNNGKIAILSQHKWRPNNSLVTVSAEFGTNVAPKFGLAIALKS</sequence>
<evidence type="ECO:0000256" key="2">
    <source>
        <dbReference type="SAM" id="MobiDB-lite"/>
    </source>
</evidence>
<evidence type="ECO:0000256" key="1">
    <source>
        <dbReference type="ARBA" id="ARBA00009624"/>
    </source>
</evidence>
<feature type="region of interest" description="Disordered" evidence="2">
    <location>
        <begin position="26"/>
        <end position="57"/>
    </location>
</feature>
<name>A0ABR0CXT6_9LAMI</name>
<gene>
    <name evidence="3" type="ORF">RD792_012756</name>
</gene>
<reference evidence="3 4" key="1">
    <citation type="journal article" date="2023" name="bioRxiv">
        <title>Genome report: Whole genome sequence and annotation of Penstemon davidsonii.</title>
        <authorList>
            <person name="Ostevik K.L."/>
            <person name="Alabady M."/>
            <person name="Zhang M."/>
            <person name="Rausher M.D."/>
        </authorList>
    </citation>
    <scope>NUCLEOTIDE SEQUENCE [LARGE SCALE GENOMIC DNA]</scope>
    <source>
        <strain evidence="3">DNT005</strain>
        <tissue evidence="3">Whole leaf</tissue>
    </source>
</reference>
<dbReference type="EMBL" id="JAYDYQ010002685">
    <property type="protein sequence ID" value="KAK4481845.1"/>
    <property type="molecule type" value="Genomic_DNA"/>
</dbReference>
<protein>
    <submittedName>
        <fullName evidence="3">Uncharacterized protein</fullName>
    </submittedName>
</protein>
<keyword evidence="4" id="KW-1185">Reference proteome</keyword>
<accession>A0ABR0CXT6</accession>
<evidence type="ECO:0000313" key="3">
    <source>
        <dbReference type="EMBL" id="KAK4481845.1"/>
    </source>
</evidence>
<dbReference type="CDD" id="cd07306">
    <property type="entry name" value="Porin3_VDAC"/>
    <property type="match status" value="1"/>
</dbReference>
<dbReference type="Proteomes" id="UP001291926">
    <property type="component" value="Unassembled WGS sequence"/>
</dbReference>
<dbReference type="Gene3D" id="2.40.160.10">
    <property type="entry name" value="Porin"/>
    <property type="match status" value="2"/>
</dbReference>
<dbReference type="InterPro" id="IPR023614">
    <property type="entry name" value="Porin_dom_sf"/>
</dbReference>
<comment type="similarity">
    <text evidence="1">Belongs to the eukaryotic mitochondrial porin (TC 1.B.8.1) family.</text>
</comment>
<dbReference type="InterPro" id="IPR027246">
    <property type="entry name" value="Porin_Euk/Tom40"/>
</dbReference>
<organism evidence="3 4">
    <name type="scientific">Penstemon davidsonii</name>
    <dbReference type="NCBI Taxonomy" id="160366"/>
    <lineage>
        <taxon>Eukaryota</taxon>
        <taxon>Viridiplantae</taxon>
        <taxon>Streptophyta</taxon>
        <taxon>Embryophyta</taxon>
        <taxon>Tracheophyta</taxon>
        <taxon>Spermatophyta</taxon>
        <taxon>Magnoliopsida</taxon>
        <taxon>eudicotyledons</taxon>
        <taxon>Gunneridae</taxon>
        <taxon>Pentapetalae</taxon>
        <taxon>asterids</taxon>
        <taxon>lamiids</taxon>
        <taxon>Lamiales</taxon>
        <taxon>Plantaginaceae</taxon>
        <taxon>Cheloneae</taxon>
        <taxon>Penstemon</taxon>
    </lineage>
</organism>
<proteinExistence type="inferred from homology"/>
<dbReference type="InterPro" id="IPR001925">
    <property type="entry name" value="Porin_Euk"/>
</dbReference>
<comment type="caution">
    <text evidence="3">The sequence shown here is derived from an EMBL/GenBank/DDBJ whole genome shotgun (WGS) entry which is preliminary data.</text>
</comment>
<dbReference type="PANTHER" id="PTHR11743">
    <property type="entry name" value="VOLTAGE-DEPENDENT ANION-SELECTIVE CHANNEL"/>
    <property type="match status" value="1"/>
</dbReference>
<dbReference type="PANTHER" id="PTHR11743:SF27">
    <property type="entry name" value="MITOCHONDRIAL OUTER MEMBRANE PROTEIN PORIN 4"/>
    <property type="match status" value="1"/>
</dbReference>
<evidence type="ECO:0000313" key="4">
    <source>
        <dbReference type="Proteomes" id="UP001291926"/>
    </source>
</evidence>